<evidence type="ECO:0000313" key="1">
    <source>
        <dbReference type="EMBL" id="MBB6451602.1"/>
    </source>
</evidence>
<protein>
    <submittedName>
        <fullName evidence="1">Uncharacterized protein</fullName>
    </submittedName>
</protein>
<comment type="caution">
    <text evidence="1">The sequence shown here is derived from an EMBL/GenBank/DDBJ whole genome shotgun (WGS) entry which is preliminary data.</text>
</comment>
<dbReference type="AlphaFoldDB" id="A0A841Q152"/>
<keyword evidence="2" id="KW-1185">Reference proteome</keyword>
<evidence type="ECO:0000313" key="2">
    <source>
        <dbReference type="Proteomes" id="UP000581688"/>
    </source>
</evidence>
<reference evidence="1 2" key="1">
    <citation type="submission" date="2020-08" db="EMBL/GenBank/DDBJ databases">
        <title>Genomic Encyclopedia of Type Strains, Phase IV (KMG-IV): sequencing the most valuable type-strain genomes for metagenomic binning, comparative biology and taxonomic classification.</title>
        <authorList>
            <person name="Goeker M."/>
        </authorList>
    </citation>
    <scope>NUCLEOTIDE SEQUENCE [LARGE SCALE GENOMIC DNA]</scope>
    <source>
        <strain evidence="1 2">DSM 19612</strain>
    </source>
</reference>
<dbReference type="EMBL" id="JACHGH010000001">
    <property type="protein sequence ID" value="MBB6451602.1"/>
    <property type="molecule type" value="Genomic_DNA"/>
</dbReference>
<dbReference type="Proteomes" id="UP000581688">
    <property type="component" value="Unassembled WGS sequence"/>
</dbReference>
<organism evidence="1 2">
    <name type="scientific">Salirhabdus euzebyi</name>
    <dbReference type="NCBI Taxonomy" id="394506"/>
    <lineage>
        <taxon>Bacteria</taxon>
        <taxon>Bacillati</taxon>
        <taxon>Bacillota</taxon>
        <taxon>Bacilli</taxon>
        <taxon>Bacillales</taxon>
        <taxon>Bacillaceae</taxon>
        <taxon>Salirhabdus</taxon>
    </lineage>
</organism>
<dbReference type="RefSeq" id="WP_174496236.1">
    <property type="nucleotide sequence ID" value="NZ_CADDWK010000007.1"/>
</dbReference>
<proteinExistence type="predicted"/>
<accession>A0A841Q152</accession>
<sequence length="111" mass="13153">MAKPWKDDQEYLINSIVEYRNLINGKDVKEAKRMTKNFAEKLHKNNPELKHRTIQSIVERLPYLDNLLAGVFKKENYAKKDQNLYSKVPRENNDLTPNYCNTRHSYNGAIR</sequence>
<gene>
    <name evidence="1" type="ORF">HNQ94_000023</name>
</gene>
<name>A0A841Q152_9BACI</name>